<protein>
    <submittedName>
        <fullName evidence="1">Uncharacterized protein</fullName>
    </submittedName>
</protein>
<evidence type="ECO:0000313" key="2">
    <source>
        <dbReference type="Proteomes" id="UP000315636"/>
    </source>
</evidence>
<dbReference type="AlphaFoldDB" id="A0A521CL49"/>
<proteinExistence type="predicted"/>
<dbReference type="Proteomes" id="UP000315636">
    <property type="component" value="Unassembled WGS sequence"/>
</dbReference>
<sequence>MKFPKYQEYKNSFVYNGFEHPQLQIPTQRSFPIRYSVLQTIILYGKKPVPFYISFQ</sequence>
<name>A0A521CL49_9BACL</name>
<accession>A0A521CL49</accession>
<dbReference type="EMBL" id="FXTI01000004">
    <property type="protein sequence ID" value="SMO60183.1"/>
    <property type="molecule type" value="Genomic_DNA"/>
</dbReference>
<organism evidence="1 2">
    <name type="scientific">Melghirimyces algeriensis</name>
    <dbReference type="NCBI Taxonomy" id="910412"/>
    <lineage>
        <taxon>Bacteria</taxon>
        <taxon>Bacillati</taxon>
        <taxon>Bacillota</taxon>
        <taxon>Bacilli</taxon>
        <taxon>Bacillales</taxon>
        <taxon>Thermoactinomycetaceae</taxon>
        <taxon>Melghirimyces</taxon>
    </lineage>
</organism>
<gene>
    <name evidence="1" type="ORF">SAMN06264849_10461</name>
</gene>
<reference evidence="1 2" key="1">
    <citation type="submission" date="2017-05" db="EMBL/GenBank/DDBJ databases">
        <authorList>
            <person name="Varghese N."/>
            <person name="Submissions S."/>
        </authorList>
    </citation>
    <scope>NUCLEOTIDE SEQUENCE [LARGE SCALE GENOMIC DNA]</scope>
    <source>
        <strain evidence="1 2">DSM 45474</strain>
    </source>
</reference>
<keyword evidence="2" id="KW-1185">Reference proteome</keyword>
<evidence type="ECO:0000313" key="1">
    <source>
        <dbReference type="EMBL" id="SMO60183.1"/>
    </source>
</evidence>